<reference evidence="2 3" key="1">
    <citation type="submission" date="2023-07" db="EMBL/GenBank/DDBJ databases">
        <title>Genomic Encyclopedia of Type Strains, Phase IV (KMG-IV): sequencing the most valuable type-strain genomes for metagenomic binning, comparative biology and taxonomic classification.</title>
        <authorList>
            <person name="Goeker M."/>
        </authorList>
    </citation>
    <scope>NUCLEOTIDE SEQUENCE [LARGE SCALE GENOMIC DNA]</scope>
    <source>
        <strain evidence="2 3">DSM 15448</strain>
    </source>
</reference>
<evidence type="ECO:0000313" key="3">
    <source>
        <dbReference type="Proteomes" id="UP001236723"/>
    </source>
</evidence>
<keyword evidence="3" id="KW-1185">Reference proteome</keyword>
<name>A0ABU0DPD8_9BACI</name>
<feature type="domain" description="N-acetyltransferase" evidence="1">
    <location>
        <begin position="123"/>
        <end position="254"/>
    </location>
</feature>
<dbReference type="Gene3D" id="3.40.630.110">
    <property type="entry name" value="GNAT acetyltransferase-like"/>
    <property type="match status" value="1"/>
</dbReference>
<dbReference type="PANTHER" id="PTHR31143:SF2">
    <property type="entry name" value="FR47-LIKE DOMAIN-CONTAINING PROTEIN-RELATED"/>
    <property type="match status" value="1"/>
</dbReference>
<proteinExistence type="predicted"/>
<protein>
    <submittedName>
        <fullName evidence="2">GNAT superfamily N-acetyltransferase</fullName>
    </submittedName>
</protein>
<dbReference type="RefSeq" id="WP_307065067.1">
    <property type="nucleotide sequence ID" value="NZ_JAUSUP010000001.1"/>
</dbReference>
<dbReference type="EMBL" id="JAUSUP010000001">
    <property type="protein sequence ID" value="MDQ0350318.1"/>
    <property type="molecule type" value="Genomic_DNA"/>
</dbReference>
<comment type="caution">
    <text evidence="2">The sequence shown here is derived from an EMBL/GenBank/DDBJ whole genome shotgun (WGS) entry which is preliminary data.</text>
</comment>
<dbReference type="InterPro" id="IPR000182">
    <property type="entry name" value="GNAT_dom"/>
</dbReference>
<dbReference type="InterPro" id="IPR042573">
    <property type="entry name" value="GNAT_acetyltra_N"/>
</dbReference>
<dbReference type="PROSITE" id="PS51186">
    <property type="entry name" value="GNAT"/>
    <property type="match status" value="1"/>
</dbReference>
<dbReference type="Pfam" id="PF12746">
    <property type="entry name" value="GNAT_acetyltran"/>
    <property type="match status" value="1"/>
</dbReference>
<dbReference type="InterPro" id="IPR016181">
    <property type="entry name" value="Acyl_CoA_acyltransferase"/>
</dbReference>
<evidence type="ECO:0000259" key="1">
    <source>
        <dbReference type="PROSITE" id="PS51186"/>
    </source>
</evidence>
<accession>A0ABU0DPD8</accession>
<dbReference type="SUPFAM" id="SSF55729">
    <property type="entry name" value="Acyl-CoA N-acyltransferases (Nat)"/>
    <property type="match status" value="1"/>
</dbReference>
<evidence type="ECO:0000313" key="2">
    <source>
        <dbReference type="EMBL" id="MDQ0350318.1"/>
    </source>
</evidence>
<dbReference type="InterPro" id="IPR027365">
    <property type="entry name" value="GNAT_acetyltra_YdfB-like"/>
</dbReference>
<dbReference type="Proteomes" id="UP001236723">
    <property type="component" value="Unassembled WGS sequence"/>
</dbReference>
<sequence>MIHYVEIQEREKLAPLFKDFDDTVVLSCLQGHMGSAYVDDLNHPTVAQIIVGIFVFYAGDHDADEANELLQNLPEFTLATVKTEEWRKKFETLHKGSFEKIKRYEFYKNPNHLNQDYIKKYLTHIPEEYELKPIDLTIAEDPTLHELSEDFIAQFNSTNDFVERGMGFAMLHKGKVVCGATSFSIYDDGIEIEVATHPDYRGKGLATITASALILECLNRGFYPSWDAANMESVKLAEKLGYKFKTEYETYVIE</sequence>
<dbReference type="PANTHER" id="PTHR31143">
    <property type="match status" value="1"/>
</dbReference>
<dbReference type="CDD" id="cd04301">
    <property type="entry name" value="NAT_SF"/>
    <property type="match status" value="1"/>
</dbReference>
<organism evidence="2 3">
    <name type="scientific">Alkalibacillus filiformis</name>
    <dbReference type="NCBI Taxonomy" id="200990"/>
    <lineage>
        <taxon>Bacteria</taxon>
        <taxon>Bacillati</taxon>
        <taxon>Bacillota</taxon>
        <taxon>Bacilli</taxon>
        <taxon>Bacillales</taxon>
        <taxon>Bacillaceae</taxon>
        <taxon>Alkalibacillus</taxon>
    </lineage>
</organism>
<gene>
    <name evidence="2" type="ORF">J2R98_000121</name>
</gene>
<dbReference type="Gene3D" id="3.40.630.30">
    <property type="match status" value="1"/>
</dbReference>